<keyword evidence="1" id="KW-0812">Transmembrane</keyword>
<gene>
    <name evidence="2" type="ORF">FOZ63_012659</name>
</gene>
<sequence length="214" mass="23131">QLGSGMDTLLSSSELTPLGQVVGADLQVLSRIQSALYLHRKHVDREKEEERRLKDIHRASRGKPTVVALRSFLEGTVCLTTGLAVISMMSLLMGRKRKVVRLTQILRTLPAHARNALAVGVFMALYNGMVARARPSPSGSVSGSPPLSSPFFRGFVSTMCALPLAERSGRYFVALFVICRACEVLTVLGYANLPPRLRAIVDRICLGSPAAAAS</sequence>
<feature type="transmembrane region" description="Helical" evidence="1">
    <location>
        <begin position="72"/>
        <end position="94"/>
    </location>
</feature>
<keyword evidence="1" id="KW-0472">Membrane</keyword>
<evidence type="ECO:0000313" key="2">
    <source>
        <dbReference type="EMBL" id="KAF4753918.1"/>
    </source>
</evidence>
<feature type="transmembrane region" description="Helical" evidence="1">
    <location>
        <begin position="115"/>
        <end position="133"/>
    </location>
</feature>
<protein>
    <submittedName>
        <fullName evidence="2">Uncharacterized protein</fullName>
    </submittedName>
</protein>
<keyword evidence="1" id="KW-1133">Transmembrane helix</keyword>
<feature type="non-terminal residue" evidence="2">
    <location>
        <position position="1"/>
    </location>
</feature>
<dbReference type="EMBL" id="JABANO010005188">
    <property type="protein sequence ID" value="KAF4753918.1"/>
    <property type="molecule type" value="Genomic_DNA"/>
</dbReference>
<comment type="caution">
    <text evidence="2">The sequence shown here is derived from an EMBL/GenBank/DDBJ whole genome shotgun (WGS) entry which is preliminary data.</text>
</comment>
<name>A0A7J6U932_PEROL</name>
<organism evidence="2 3">
    <name type="scientific">Perkinsus olseni</name>
    <name type="common">Perkinsus atlanticus</name>
    <dbReference type="NCBI Taxonomy" id="32597"/>
    <lineage>
        <taxon>Eukaryota</taxon>
        <taxon>Sar</taxon>
        <taxon>Alveolata</taxon>
        <taxon>Perkinsozoa</taxon>
        <taxon>Perkinsea</taxon>
        <taxon>Perkinsida</taxon>
        <taxon>Perkinsidae</taxon>
        <taxon>Perkinsus</taxon>
    </lineage>
</organism>
<feature type="non-terminal residue" evidence="2">
    <location>
        <position position="214"/>
    </location>
</feature>
<accession>A0A7J6U932</accession>
<keyword evidence="3" id="KW-1185">Reference proteome</keyword>
<proteinExistence type="predicted"/>
<evidence type="ECO:0000256" key="1">
    <source>
        <dbReference type="SAM" id="Phobius"/>
    </source>
</evidence>
<feature type="transmembrane region" description="Helical" evidence="1">
    <location>
        <begin position="171"/>
        <end position="193"/>
    </location>
</feature>
<dbReference type="AlphaFoldDB" id="A0A7J6U932"/>
<reference evidence="2 3" key="1">
    <citation type="submission" date="2020-04" db="EMBL/GenBank/DDBJ databases">
        <title>Perkinsus olseni comparative genomics.</title>
        <authorList>
            <person name="Bogema D.R."/>
        </authorList>
    </citation>
    <scope>NUCLEOTIDE SEQUENCE [LARGE SCALE GENOMIC DNA]</scope>
    <source>
        <strain evidence="2 3">ATCC PRA-207</strain>
    </source>
</reference>
<evidence type="ECO:0000313" key="3">
    <source>
        <dbReference type="Proteomes" id="UP000553632"/>
    </source>
</evidence>
<dbReference type="Proteomes" id="UP000553632">
    <property type="component" value="Unassembled WGS sequence"/>
</dbReference>